<dbReference type="InterPro" id="IPR006224">
    <property type="entry name" value="PsdUridine_synth_RluA-like_CS"/>
</dbReference>
<accession>A0A1S1YZ04</accession>
<comment type="caution">
    <text evidence="3">The sequence shown here is derived from an EMBL/GenBank/DDBJ whole genome shotgun (WGS) entry which is preliminary data.</text>
</comment>
<dbReference type="EMBL" id="JRYR02000001">
    <property type="protein sequence ID" value="OHX66246.1"/>
    <property type="molecule type" value="Genomic_DNA"/>
</dbReference>
<dbReference type="CDD" id="cd02869">
    <property type="entry name" value="PseudoU_synth_RluA_like"/>
    <property type="match status" value="1"/>
</dbReference>
<dbReference type="PANTHER" id="PTHR21600:SF87">
    <property type="entry name" value="RNA PSEUDOURIDYLATE SYNTHASE DOMAIN-CONTAINING PROTEIN 1"/>
    <property type="match status" value="1"/>
</dbReference>
<feature type="domain" description="Pseudouridine synthase RsuA/RluA-like" evidence="2">
    <location>
        <begin position="88"/>
        <end position="228"/>
    </location>
</feature>
<dbReference type="AlphaFoldDB" id="A0A1S1YZ04"/>
<dbReference type="PANTHER" id="PTHR21600">
    <property type="entry name" value="MITOCHONDRIAL RNA PSEUDOURIDINE SYNTHASE"/>
    <property type="match status" value="1"/>
</dbReference>
<gene>
    <name evidence="3" type="ORF">NH26_07720</name>
</gene>
<dbReference type="GO" id="GO:0140098">
    <property type="term" value="F:catalytic activity, acting on RNA"/>
    <property type="evidence" value="ECO:0007669"/>
    <property type="project" value="UniProtKB-ARBA"/>
</dbReference>
<dbReference type="RefSeq" id="WP_044225110.1">
    <property type="nucleotide sequence ID" value="NZ_JRYR02000001.1"/>
</dbReference>
<keyword evidence="4" id="KW-1185">Reference proteome</keyword>
<dbReference type="Gene3D" id="3.30.2350.10">
    <property type="entry name" value="Pseudouridine synthase"/>
    <property type="match status" value="1"/>
</dbReference>
<sequence length="300" mass="33692">MAILFDHHIETTPEKVRILDYLIKSDASLNTRNGLKKAFKQDRITLNGTVAKGHEWIGSGDHIIIHEEEATPPKVFELKLDVLFEDDDLAVVYKPAGHPVSGNQFKTIENALVYNLTPTTKADKLLWPKPCHRLDAPTSGVLLIAKTRKVRVDLGDQFESKEIKKKYTAVVMGCLEGSDDIHTPLDGKECHSSYTSLKVISSLRSGHLTLVQLSPHTGRTHQLRKHMAGIGHPIVGDTLYGEKGNTLEGKGLFLSSTEIKFRHPVSNEMQEIKSPYPKKFDTLFERETKMWEKFKGNTSN</sequence>
<dbReference type="SUPFAM" id="SSF55120">
    <property type="entry name" value="Pseudouridine synthase"/>
    <property type="match status" value="1"/>
</dbReference>
<dbReference type="STRING" id="915059.NH26_07720"/>
<evidence type="ECO:0000313" key="3">
    <source>
        <dbReference type="EMBL" id="OHX66246.1"/>
    </source>
</evidence>
<name>A0A1S1YZ04_FLAPC</name>
<dbReference type="GO" id="GO:0000455">
    <property type="term" value="P:enzyme-directed rRNA pseudouridine synthesis"/>
    <property type="evidence" value="ECO:0007669"/>
    <property type="project" value="TreeGrafter"/>
</dbReference>
<dbReference type="InterPro" id="IPR020103">
    <property type="entry name" value="PsdUridine_synth_cat_dom_sf"/>
</dbReference>
<dbReference type="GO" id="GO:0009982">
    <property type="term" value="F:pseudouridine synthase activity"/>
    <property type="evidence" value="ECO:0007669"/>
    <property type="project" value="InterPro"/>
</dbReference>
<dbReference type="InterPro" id="IPR050188">
    <property type="entry name" value="RluA_PseudoU_synthase"/>
</dbReference>
<evidence type="ECO:0000256" key="1">
    <source>
        <dbReference type="ARBA" id="ARBA00010876"/>
    </source>
</evidence>
<dbReference type="GO" id="GO:0003723">
    <property type="term" value="F:RNA binding"/>
    <property type="evidence" value="ECO:0007669"/>
    <property type="project" value="InterPro"/>
</dbReference>
<evidence type="ECO:0000313" key="4">
    <source>
        <dbReference type="Proteomes" id="UP000179797"/>
    </source>
</evidence>
<dbReference type="OrthoDB" id="9807829at2"/>
<organism evidence="3 4">
    <name type="scientific">Flammeovirga pacifica</name>
    <dbReference type="NCBI Taxonomy" id="915059"/>
    <lineage>
        <taxon>Bacteria</taxon>
        <taxon>Pseudomonadati</taxon>
        <taxon>Bacteroidota</taxon>
        <taxon>Cytophagia</taxon>
        <taxon>Cytophagales</taxon>
        <taxon>Flammeovirgaceae</taxon>
        <taxon>Flammeovirga</taxon>
    </lineage>
</organism>
<protein>
    <recommendedName>
        <fullName evidence="2">Pseudouridine synthase RsuA/RluA-like domain-containing protein</fullName>
    </recommendedName>
</protein>
<evidence type="ECO:0000259" key="2">
    <source>
        <dbReference type="Pfam" id="PF00849"/>
    </source>
</evidence>
<dbReference type="Proteomes" id="UP000179797">
    <property type="component" value="Unassembled WGS sequence"/>
</dbReference>
<reference evidence="3 4" key="1">
    <citation type="journal article" date="2012" name="Int. J. Syst. Evol. Microbiol.">
        <title>Flammeovirga pacifica sp. nov., isolated from deep-sea sediment.</title>
        <authorList>
            <person name="Xu H."/>
            <person name="Fu Y."/>
            <person name="Yang N."/>
            <person name="Ding Z."/>
            <person name="Lai Q."/>
            <person name="Zeng R."/>
        </authorList>
    </citation>
    <scope>NUCLEOTIDE SEQUENCE [LARGE SCALE GENOMIC DNA]</scope>
    <source>
        <strain evidence="4">DSM 24597 / LMG 26175 / WPAGA1</strain>
    </source>
</reference>
<dbReference type="PROSITE" id="PS01129">
    <property type="entry name" value="PSI_RLU"/>
    <property type="match status" value="1"/>
</dbReference>
<dbReference type="InterPro" id="IPR006145">
    <property type="entry name" value="PsdUridine_synth_RsuA/RluA"/>
</dbReference>
<comment type="similarity">
    <text evidence="1">Belongs to the pseudouridine synthase RluA family.</text>
</comment>
<proteinExistence type="inferred from homology"/>
<dbReference type="Pfam" id="PF00849">
    <property type="entry name" value="PseudoU_synth_2"/>
    <property type="match status" value="1"/>
</dbReference>